<dbReference type="AlphaFoldDB" id="A0A077ZXP4"/>
<evidence type="ECO:0000256" key="1">
    <source>
        <dbReference type="SAM" id="Phobius"/>
    </source>
</evidence>
<dbReference type="InParanoid" id="A0A077ZXP4"/>
<keyword evidence="1" id="KW-0472">Membrane</keyword>
<dbReference type="InterPro" id="IPR036259">
    <property type="entry name" value="MFS_trans_sf"/>
</dbReference>
<evidence type="ECO:0000313" key="3">
    <source>
        <dbReference type="Proteomes" id="UP000039865"/>
    </source>
</evidence>
<feature type="transmembrane region" description="Helical" evidence="1">
    <location>
        <begin position="116"/>
        <end position="132"/>
    </location>
</feature>
<evidence type="ECO:0000313" key="2">
    <source>
        <dbReference type="EMBL" id="CDW74680.1"/>
    </source>
</evidence>
<feature type="transmembrane region" description="Helical" evidence="1">
    <location>
        <begin position="336"/>
        <end position="361"/>
    </location>
</feature>
<sequence length="461" mass="53164">MILTSFTLMRFSSFIMYSGFGFFFEEPQIFYCSRSKTYSEAAVWELCELKEICKLSPEQYLIPRLSSNIRNWYIQLGLNCHNDVFYIGISASLFLGGMLLEQMYLRSNSEGFNRRLYLILTNFVLTLIYGVLMNTESKFIFLGCMFLMGLMYSAQEHMGQHLINDQIQNKNLQAFWLLNKFLRCLAPMLIVFVFKLQDTALVEIIYSLLLVQLICLVLNIALPEDDGAGYSMLDDPSPKKLKASIDDEQMKFFKAQHKNFKKMVKKINAASDNNSIKELVFIVIMISSVHMCNTSLNFGMNNVIGSLYLNTFTLSLADIIALVWSQVDVGIQKVRFIYMVSTLLSMVTMIIMAIIICLPKIMAQSHLDQNDYIIAILILHLKLALSIKLNWIEDQSEKFYDKKGLYFDAHSVADNVQRFACLVIPIISQLKYRMTVPFLMISINLFSFCLSLFNYYQSTQQ</sequence>
<feature type="transmembrane region" description="Helical" evidence="1">
    <location>
        <begin position="373"/>
        <end position="392"/>
    </location>
</feature>
<feature type="transmembrane region" description="Helical" evidence="1">
    <location>
        <begin position="200"/>
        <end position="222"/>
    </location>
</feature>
<dbReference type="Proteomes" id="UP000039865">
    <property type="component" value="Unassembled WGS sequence"/>
</dbReference>
<proteinExistence type="predicted"/>
<feature type="transmembrane region" description="Helical" evidence="1">
    <location>
        <begin position="138"/>
        <end position="154"/>
    </location>
</feature>
<organism evidence="2 3">
    <name type="scientific">Stylonychia lemnae</name>
    <name type="common">Ciliate</name>
    <dbReference type="NCBI Taxonomy" id="5949"/>
    <lineage>
        <taxon>Eukaryota</taxon>
        <taxon>Sar</taxon>
        <taxon>Alveolata</taxon>
        <taxon>Ciliophora</taxon>
        <taxon>Intramacronucleata</taxon>
        <taxon>Spirotrichea</taxon>
        <taxon>Stichotrichia</taxon>
        <taxon>Sporadotrichida</taxon>
        <taxon>Oxytrichidae</taxon>
        <taxon>Stylonychinae</taxon>
        <taxon>Stylonychia</taxon>
    </lineage>
</organism>
<keyword evidence="1" id="KW-0812">Transmembrane</keyword>
<feature type="transmembrane region" description="Helical" evidence="1">
    <location>
        <begin position="175"/>
        <end position="194"/>
    </location>
</feature>
<keyword evidence="3" id="KW-1185">Reference proteome</keyword>
<protein>
    <submittedName>
        <fullName evidence="2">Uncharacterized protein</fullName>
    </submittedName>
</protein>
<feature type="transmembrane region" description="Helical" evidence="1">
    <location>
        <begin position="84"/>
        <end position="104"/>
    </location>
</feature>
<dbReference type="EMBL" id="CCKQ01003550">
    <property type="protein sequence ID" value="CDW74680.1"/>
    <property type="molecule type" value="Genomic_DNA"/>
</dbReference>
<gene>
    <name evidence="2" type="primary">Contig15897.g16945</name>
    <name evidence="2" type="ORF">STYLEM_3662</name>
</gene>
<reference evidence="2 3" key="1">
    <citation type="submission" date="2014-06" db="EMBL/GenBank/DDBJ databases">
        <authorList>
            <person name="Swart Estienne"/>
        </authorList>
    </citation>
    <scope>NUCLEOTIDE SEQUENCE [LARGE SCALE GENOMIC DNA]</scope>
    <source>
        <strain evidence="2 3">130c</strain>
    </source>
</reference>
<feature type="transmembrane region" description="Helical" evidence="1">
    <location>
        <begin position="436"/>
        <end position="456"/>
    </location>
</feature>
<feature type="transmembrane region" description="Helical" evidence="1">
    <location>
        <begin position="306"/>
        <end position="324"/>
    </location>
</feature>
<name>A0A077ZXP4_STYLE</name>
<keyword evidence="1" id="KW-1133">Transmembrane helix</keyword>
<dbReference type="SUPFAM" id="SSF103473">
    <property type="entry name" value="MFS general substrate transporter"/>
    <property type="match status" value="1"/>
</dbReference>
<accession>A0A077ZXP4</accession>